<dbReference type="GO" id="GO:0016746">
    <property type="term" value="F:acyltransferase activity"/>
    <property type="evidence" value="ECO:0007669"/>
    <property type="project" value="UniProtKB-KW"/>
</dbReference>
<accession>A0A5C4VKX4</accession>
<dbReference type="EMBL" id="VDMP01000027">
    <property type="protein sequence ID" value="TNM36488.1"/>
    <property type="molecule type" value="Genomic_DNA"/>
</dbReference>
<keyword evidence="5" id="KW-1185">Reference proteome</keyword>
<name>A0A5C4VKX4_9ACTN</name>
<keyword evidence="1" id="KW-0808">Transferase</keyword>
<reference evidence="4 5" key="1">
    <citation type="journal article" date="2016" name="Int. J. Syst. Evol. Microbiol.">
        <title>Nocardioides albidus sp. nov., an actinobacterium isolated from garden soil.</title>
        <authorList>
            <person name="Singh H."/>
            <person name="Du J."/>
            <person name="Trinh H."/>
            <person name="Won K."/>
            <person name="Yang J.E."/>
            <person name="Yin C."/>
            <person name="Kook M."/>
            <person name="Yi T.H."/>
        </authorList>
    </citation>
    <scope>NUCLEOTIDE SEQUENCE [LARGE SCALE GENOMIC DNA]</scope>
    <source>
        <strain evidence="4 5">CCTCC AB 2015297</strain>
    </source>
</reference>
<evidence type="ECO:0000256" key="2">
    <source>
        <dbReference type="ARBA" id="ARBA00023315"/>
    </source>
</evidence>
<dbReference type="Proteomes" id="UP000313231">
    <property type="component" value="Unassembled WGS sequence"/>
</dbReference>
<comment type="caution">
    <text evidence="4">The sequence shown here is derived from an EMBL/GenBank/DDBJ whole genome shotgun (WGS) entry which is preliminary data.</text>
</comment>
<evidence type="ECO:0000256" key="1">
    <source>
        <dbReference type="ARBA" id="ARBA00022679"/>
    </source>
</evidence>
<dbReference type="InterPro" id="IPR029058">
    <property type="entry name" value="AB_hydrolase_fold"/>
</dbReference>
<dbReference type="InterPro" id="IPR010941">
    <property type="entry name" value="PhaC_N"/>
</dbReference>
<proteinExistence type="predicted"/>
<dbReference type="AlphaFoldDB" id="A0A5C4VKX4"/>
<sequence>MNQPSSASARLGSVRPKTRAGGRALVVELGGIVGSSRQANLTTTSGSGGPRLAGCDLRHARISISVRAPHNRAKVGMSDDTRVNNSAGAGFEAVVTAAASRGLGGLLPPEELRTLARALAGDPSVALDRLSALMAEHADIASRKGDVGGLDARFADPAWHDNPLLNMVARSYVASSEAVLDILDEVDVDWRTRERLRMPVDNLLAALAPTNNPLLNPAGWKEALDTGGASILRGFANFARDMSGPTKLPSSVDRADFVLGETIAATPGKVVRRERLYELIEYLPQTEEVDAVPVLLTPSPVNKYYLVDLEPEHSIVAAHLREGRRVFVPSWVQPDASHADVGFEAYVASLVEALESVAEISGSERVHLLGLCGGGQVALMTAAYLAAVDRQDLLATLTLGIAVVDFDEAHTMAFLDEETGERAVAQARERGVFSAADTARSFAMMRPAEGIWSGVVNNYVMGRRPPKLALLYWASDQTNMTAQFGSDMIGTALANGLTKPGGVTILGQPLDTRQITVDTYVLGASTDHISPWKHCFRTLAMVGGERTFVLAGGGHAIAISRPPEHRKSMHWTGEITGTDPDAWLEAAEKHAGSWWRHWSEWISTRTPDKVPAPTEPGSAAYPPLCDAPGEYVRVVLT</sequence>
<dbReference type="PANTHER" id="PTHR36837:SF5">
    <property type="entry name" value="POLY-3-HYDROXYBUTYRATE SYNTHASE"/>
    <property type="match status" value="1"/>
</dbReference>
<evidence type="ECO:0000313" key="5">
    <source>
        <dbReference type="Proteomes" id="UP000313231"/>
    </source>
</evidence>
<protein>
    <submittedName>
        <fullName evidence="4">Poly(3-hydroxyalkanoate) polymerase</fullName>
    </submittedName>
</protein>
<gene>
    <name evidence="4" type="ORF">FHP29_20350</name>
</gene>
<feature type="domain" description="Poly-beta-hydroxybutyrate polymerase N-terminal" evidence="3">
    <location>
        <begin position="151"/>
        <end position="316"/>
    </location>
</feature>
<dbReference type="InterPro" id="IPR051321">
    <property type="entry name" value="PHA/PHB_synthase"/>
</dbReference>
<evidence type="ECO:0000313" key="4">
    <source>
        <dbReference type="EMBL" id="TNM36488.1"/>
    </source>
</evidence>
<dbReference type="PANTHER" id="PTHR36837">
    <property type="entry name" value="POLY(3-HYDROXYALKANOATE) POLYMERASE SUBUNIT PHAC"/>
    <property type="match status" value="1"/>
</dbReference>
<dbReference type="SUPFAM" id="SSF53474">
    <property type="entry name" value="alpha/beta-Hydrolases"/>
    <property type="match status" value="1"/>
</dbReference>
<evidence type="ECO:0000259" key="3">
    <source>
        <dbReference type="Pfam" id="PF07167"/>
    </source>
</evidence>
<dbReference type="GO" id="GO:0042619">
    <property type="term" value="P:poly-hydroxybutyrate biosynthetic process"/>
    <property type="evidence" value="ECO:0007669"/>
    <property type="project" value="InterPro"/>
</dbReference>
<dbReference type="Gene3D" id="3.40.50.1820">
    <property type="entry name" value="alpha/beta hydrolase"/>
    <property type="match status" value="1"/>
</dbReference>
<organism evidence="4 5">
    <name type="scientific">Nocardioides albidus</name>
    <dbReference type="NCBI Taxonomy" id="1517589"/>
    <lineage>
        <taxon>Bacteria</taxon>
        <taxon>Bacillati</taxon>
        <taxon>Actinomycetota</taxon>
        <taxon>Actinomycetes</taxon>
        <taxon>Propionibacteriales</taxon>
        <taxon>Nocardioidaceae</taxon>
        <taxon>Nocardioides</taxon>
    </lineage>
</organism>
<keyword evidence="2" id="KW-0012">Acyltransferase</keyword>
<dbReference type="Pfam" id="PF07167">
    <property type="entry name" value="PhaC_N"/>
    <property type="match status" value="1"/>
</dbReference>